<gene>
    <name evidence="9" type="ORF">ATC1_12133</name>
</gene>
<dbReference type="InterPro" id="IPR015199">
    <property type="entry name" value="DNA_pol_III_delta_C"/>
</dbReference>
<evidence type="ECO:0000256" key="6">
    <source>
        <dbReference type="ARBA" id="ARBA00022932"/>
    </source>
</evidence>
<evidence type="ECO:0000256" key="5">
    <source>
        <dbReference type="ARBA" id="ARBA00022705"/>
    </source>
</evidence>
<reference evidence="9" key="1">
    <citation type="journal article" date="2015" name="Genome Announc.">
        <title>Draft Genome Sequence of Anaerolineae Strain TC1, a Novel Isolate from a Methanogenic Wastewater Treatment System.</title>
        <authorList>
            <person name="Matsuura N."/>
            <person name="Tourlousse D.M."/>
            <person name="Sun L."/>
            <person name="Toyonaga M."/>
            <person name="Kuroda K."/>
            <person name="Ohashi A."/>
            <person name="Cruz R."/>
            <person name="Yamaguchi T."/>
            <person name="Sekiguchi Y."/>
        </authorList>
    </citation>
    <scope>NUCLEOTIDE SEQUENCE [LARGE SCALE GENOMIC DNA]</scope>
    <source>
        <strain evidence="9">TC1</strain>
    </source>
</reference>
<dbReference type="EMBL" id="DF968180">
    <property type="protein sequence ID" value="GAP39601.1"/>
    <property type="molecule type" value="Genomic_DNA"/>
</dbReference>
<dbReference type="InterPro" id="IPR050238">
    <property type="entry name" value="DNA_Rep/Repair_Clamp_Loader"/>
</dbReference>
<sequence length="335" mass="38435">MNWNIAAHDWAVQILQNHMRSGNSRHAYLFVGPQGIGRRTISLRFIQALNCLNPPTVGEFCGECRVCRQVLQMQHPDLFIGEAETQGGILKIDTVREIQHSLSLQPYEARWRVALFLRFDEANQNAQNALLKTLEEPPENVKMILTASMENALLPTILSRCEIIRLRPMPLADLQKILIDEWNADEEHAWRIAHLAAGRIGFAVSLLQNEEKADTILETAREGLELLSQNTRQRFRYAEKFKDVRKRGDLRNTLQIWQSLFRDLLLLSTNSNLPGELPLTFVDLKFDLSGIAEKVPSERFLSVLNQINHSMDYLDANVNLQLLTENLLLEWPSLH</sequence>
<dbReference type="Pfam" id="PF13177">
    <property type="entry name" value="DNA_pol3_delta2"/>
    <property type="match status" value="1"/>
</dbReference>
<comment type="catalytic activity">
    <reaction evidence="7">
        <text>DNA(n) + a 2'-deoxyribonucleoside 5'-triphosphate = DNA(n+1) + diphosphate</text>
        <dbReference type="Rhea" id="RHEA:22508"/>
        <dbReference type="Rhea" id="RHEA-COMP:17339"/>
        <dbReference type="Rhea" id="RHEA-COMP:17340"/>
        <dbReference type="ChEBI" id="CHEBI:33019"/>
        <dbReference type="ChEBI" id="CHEBI:61560"/>
        <dbReference type="ChEBI" id="CHEBI:173112"/>
        <dbReference type="EC" id="2.7.7.7"/>
    </reaction>
</comment>
<dbReference type="STRING" id="1678840.ATC1_12133"/>
<dbReference type="GO" id="GO:0003887">
    <property type="term" value="F:DNA-directed DNA polymerase activity"/>
    <property type="evidence" value="ECO:0007669"/>
    <property type="project" value="UniProtKB-KW"/>
</dbReference>
<dbReference type="EC" id="2.7.7.7" evidence="1"/>
<keyword evidence="3" id="KW-0808">Transferase</keyword>
<dbReference type="GO" id="GO:0006261">
    <property type="term" value="P:DNA-templated DNA replication"/>
    <property type="evidence" value="ECO:0007669"/>
    <property type="project" value="TreeGrafter"/>
</dbReference>
<dbReference type="PANTHER" id="PTHR11669:SF8">
    <property type="entry name" value="DNA POLYMERASE III SUBUNIT DELTA"/>
    <property type="match status" value="1"/>
</dbReference>
<protein>
    <recommendedName>
        <fullName evidence="2">DNA polymerase III subunit delta'</fullName>
        <ecNumber evidence="1">2.7.7.7</ecNumber>
    </recommendedName>
</protein>
<evidence type="ECO:0000256" key="3">
    <source>
        <dbReference type="ARBA" id="ARBA00022679"/>
    </source>
</evidence>
<keyword evidence="10" id="KW-1185">Reference proteome</keyword>
<dbReference type="AlphaFoldDB" id="A0A0K8PAD4"/>
<dbReference type="PATRIC" id="fig|1678840.3.peg.659"/>
<evidence type="ECO:0000256" key="1">
    <source>
        <dbReference type="ARBA" id="ARBA00012417"/>
    </source>
</evidence>
<dbReference type="Gene3D" id="3.40.50.300">
    <property type="entry name" value="P-loop containing nucleotide triphosphate hydrolases"/>
    <property type="match status" value="1"/>
</dbReference>
<evidence type="ECO:0000256" key="2">
    <source>
        <dbReference type="ARBA" id="ARBA00014363"/>
    </source>
</evidence>
<dbReference type="Proteomes" id="UP000053370">
    <property type="component" value="Unassembled WGS sequence"/>
</dbReference>
<dbReference type="Pfam" id="PF09115">
    <property type="entry name" value="DNApol3-delta_C"/>
    <property type="match status" value="1"/>
</dbReference>
<proteinExistence type="predicted"/>
<keyword evidence="4" id="KW-0548">Nucleotidyltransferase</keyword>
<feature type="domain" description="DNA polymerase III delta subunit C-terminal" evidence="8">
    <location>
        <begin position="246"/>
        <end position="331"/>
    </location>
</feature>
<evidence type="ECO:0000259" key="8">
    <source>
        <dbReference type="Pfam" id="PF09115"/>
    </source>
</evidence>
<dbReference type="GO" id="GO:0009360">
    <property type="term" value="C:DNA polymerase III complex"/>
    <property type="evidence" value="ECO:0007669"/>
    <property type="project" value="InterPro"/>
</dbReference>
<dbReference type="PANTHER" id="PTHR11669">
    <property type="entry name" value="REPLICATION FACTOR C / DNA POLYMERASE III GAMMA-TAU SUBUNIT"/>
    <property type="match status" value="1"/>
</dbReference>
<evidence type="ECO:0000313" key="9">
    <source>
        <dbReference type="EMBL" id="GAP39601.1"/>
    </source>
</evidence>
<evidence type="ECO:0000256" key="4">
    <source>
        <dbReference type="ARBA" id="ARBA00022695"/>
    </source>
</evidence>
<dbReference type="RefSeq" id="WP_062278177.1">
    <property type="nucleotide sequence ID" value="NZ_DF968180.1"/>
</dbReference>
<evidence type="ECO:0000313" key="10">
    <source>
        <dbReference type="Proteomes" id="UP000053370"/>
    </source>
</evidence>
<dbReference type="InterPro" id="IPR027417">
    <property type="entry name" value="P-loop_NTPase"/>
</dbReference>
<keyword evidence="6" id="KW-0239">DNA-directed DNA polymerase</keyword>
<keyword evidence="5" id="KW-0235">DNA replication</keyword>
<organism evidence="9">
    <name type="scientific">Flexilinea flocculi</name>
    <dbReference type="NCBI Taxonomy" id="1678840"/>
    <lineage>
        <taxon>Bacteria</taxon>
        <taxon>Bacillati</taxon>
        <taxon>Chloroflexota</taxon>
        <taxon>Anaerolineae</taxon>
        <taxon>Anaerolineales</taxon>
        <taxon>Anaerolineaceae</taxon>
        <taxon>Flexilinea</taxon>
    </lineage>
</organism>
<dbReference type="SUPFAM" id="SSF52540">
    <property type="entry name" value="P-loop containing nucleoside triphosphate hydrolases"/>
    <property type="match status" value="1"/>
</dbReference>
<dbReference type="GO" id="GO:0003677">
    <property type="term" value="F:DNA binding"/>
    <property type="evidence" value="ECO:0007669"/>
    <property type="project" value="InterPro"/>
</dbReference>
<name>A0A0K8PAD4_9CHLR</name>
<evidence type="ECO:0000256" key="7">
    <source>
        <dbReference type="ARBA" id="ARBA00049244"/>
    </source>
</evidence>
<accession>A0A0K8PAD4</accession>